<dbReference type="GO" id="GO:0016567">
    <property type="term" value="P:protein ubiquitination"/>
    <property type="evidence" value="ECO:0007669"/>
    <property type="project" value="TreeGrafter"/>
</dbReference>
<dbReference type="InterPro" id="IPR017907">
    <property type="entry name" value="Znf_RING_CS"/>
</dbReference>
<dbReference type="InterPro" id="IPR001841">
    <property type="entry name" value="Znf_RING"/>
</dbReference>
<evidence type="ECO:0000259" key="8">
    <source>
        <dbReference type="PROSITE" id="PS50006"/>
    </source>
</evidence>
<evidence type="ECO:0000259" key="9">
    <source>
        <dbReference type="PROSITE" id="PS50089"/>
    </source>
</evidence>
<comment type="caution">
    <text evidence="10">The sequence shown here is derived from an EMBL/GenBank/DDBJ whole genome shotgun (WGS) entry which is preliminary data.</text>
</comment>
<keyword evidence="4 6" id="KW-0863">Zinc-finger</keyword>
<dbReference type="InterPro" id="IPR008984">
    <property type="entry name" value="SMAD_FHA_dom_sf"/>
</dbReference>
<sequence length="776" mass="82693">MLKSDNAEHPLGSLRGPDAVFKVGRSDGSDLRLEHDAFPLLVSRNHAELLIEDKHLVLRNLTPLNGTYVQGRRLDEGEAVRLHEGDIITFGGPKLVQSTIDLLAPQCSNPHTYIACALASLLPASSPPAQDETQQLMLPAEDTLPACSAPQDSAQHTPALSASRALHPQSAMPLQTSCAAEDVQQACLQGGGSSLEPSAEQGASGRVQHSAADADAQLGAPAAEAELSADPNAAAHTSSPAAEASASPNDAGSADPNEHPVEHTSAAPALAHAPSTLSGLAHDVIVDKTPPQPVQSAVPPDAQAALGTHAAASSLEDCSCPASVATAAAGGCDSIIDLTEGDDDEVLQVASPSLASWQLGAAAHRWPSSQRQVLQSLNDEDIQFLSESQASKAPAQDKLPPTSAPATEAAASTAAKQGHWGQDLEDEMSCAVCQDTIVAAHSLVPCGHWFCGTCLLQWLPRKQICPTCRQAVEAPPVRSTGIDNILEKSEKHMAADEVAQRAQRRLEWQDTAAEAAASWKAMFRKHKRHRNEREAPPYGLDTLTGQRGSWSPSAVYDFLEATTFTGLPSPRSARLAAMHYSNSHGQRNARQGHRRAEPPGPRWEAQEAALRRAELERAGLPPPPPPYPPPPPLHPRSASAGRAGVPDLQPSDVPDLEPRLAPYLEIARRHGVRSRDVQPLPPQALRLAQHRHPAEASGLLVEYPHPSAPPHHCLACRRGFQAEVPRLVTDSHSPIAWHLDCYQLWPMLASVRATVNGINALHPGHQADIRRRLSEQ</sequence>
<feature type="domain" description="RING-type" evidence="9">
    <location>
        <begin position="430"/>
        <end position="469"/>
    </location>
</feature>
<feature type="compositionally biased region" description="Low complexity" evidence="7">
    <location>
        <begin position="211"/>
        <end position="226"/>
    </location>
</feature>
<organism evidence="10 11">
    <name type="scientific">Coccomyxa viridis</name>
    <dbReference type="NCBI Taxonomy" id="1274662"/>
    <lineage>
        <taxon>Eukaryota</taxon>
        <taxon>Viridiplantae</taxon>
        <taxon>Chlorophyta</taxon>
        <taxon>core chlorophytes</taxon>
        <taxon>Trebouxiophyceae</taxon>
        <taxon>Trebouxiophyceae incertae sedis</taxon>
        <taxon>Coccomyxaceae</taxon>
        <taxon>Coccomyxa</taxon>
    </lineage>
</organism>
<dbReference type="Gene3D" id="3.30.40.10">
    <property type="entry name" value="Zinc/RING finger domain, C3HC4 (zinc finger)"/>
    <property type="match status" value="1"/>
</dbReference>
<dbReference type="InterPro" id="IPR013083">
    <property type="entry name" value="Znf_RING/FYVE/PHD"/>
</dbReference>
<proteinExistence type="inferred from homology"/>
<accession>A0AAV1HUS9</accession>
<protein>
    <recommendedName>
        <fullName evidence="2">E3 ubiquitin-protein ligase CHFR</fullName>
    </recommendedName>
</protein>
<name>A0AAV1HUS9_9CHLO</name>
<feature type="region of interest" description="Disordered" evidence="7">
    <location>
        <begin position="582"/>
        <end position="656"/>
    </location>
</feature>
<dbReference type="InterPro" id="IPR052256">
    <property type="entry name" value="E3_ubiquitin-ligase_CHFR"/>
</dbReference>
<dbReference type="SUPFAM" id="SSF57850">
    <property type="entry name" value="RING/U-box"/>
    <property type="match status" value="1"/>
</dbReference>
<dbReference type="SMART" id="SM00184">
    <property type="entry name" value="RING"/>
    <property type="match status" value="1"/>
</dbReference>
<dbReference type="PROSITE" id="PS50006">
    <property type="entry name" value="FHA_DOMAIN"/>
    <property type="match status" value="1"/>
</dbReference>
<dbReference type="Gene3D" id="2.60.200.20">
    <property type="match status" value="1"/>
</dbReference>
<dbReference type="PROSITE" id="PS50089">
    <property type="entry name" value="ZF_RING_2"/>
    <property type="match status" value="1"/>
</dbReference>
<feature type="compositionally biased region" description="Low complexity" evidence="7">
    <location>
        <begin position="233"/>
        <end position="247"/>
    </location>
</feature>
<feature type="compositionally biased region" description="Pro residues" evidence="7">
    <location>
        <begin position="620"/>
        <end position="634"/>
    </location>
</feature>
<feature type="region of interest" description="Disordered" evidence="7">
    <location>
        <begin position="189"/>
        <end position="264"/>
    </location>
</feature>
<dbReference type="SUPFAM" id="SSF49879">
    <property type="entry name" value="SMAD/FHA domain"/>
    <property type="match status" value="1"/>
</dbReference>
<dbReference type="Pfam" id="PF13923">
    <property type="entry name" value="zf-C3HC4_2"/>
    <property type="match status" value="1"/>
</dbReference>
<keyword evidence="11" id="KW-1185">Reference proteome</keyword>
<dbReference type="GO" id="GO:0005634">
    <property type="term" value="C:nucleus"/>
    <property type="evidence" value="ECO:0007669"/>
    <property type="project" value="TreeGrafter"/>
</dbReference>
<dbReference type="PANTHER" id="PTHR16079">
    <property type="entry name" value="UBIQUITIN LIGASE PROTEIN CHFR"/>
    <property type="match status" value="1"/>
</dbReference>
<dbReference type="Pfam" id="PF00498">
    <property type="entry name" value="FHA"/>
    <property type="match status" value="1"/>
</dbReference>
<evidence type="ECO:0000313" key="10">
    <source>
        <dbReference type="EMBL" id="CAK0736781.1"/>
    </source>
</evidence>
<dbReference type="Proteomes" id="UP001314263">
    <property type="component" value="Unassembled WGS sequence"/>
</dbReference>
<gene>
    <name evidence="10" type="ORF">CVIRNUC_000802</name>
</gene>
<evidence type="ECO:0000256" key="3">
    <source>
        <dbReference type="ARBA" id="ARBA00022723"/>
    </source>
</evidence>
<dbReference type="EMBL" id="CAUYUE010000001">
    <property type="protein sequence ID" value="CAK0736781.1"/>
    <property type="molecule type" value="Genomic_DNA"/>
</dbReference>
<keyword evidence="5" id="KW-0862">Zinc</keyword>
<dbReference type="GO" id="GO:0006511">
    <property type="term" value="P:ubiquitin-dependent protein catabolic process"/>
    <property type="evidence" value="ECO:0007669"/>
    <property type="project" value="TreeGrafter"/>
</dbReference>
<evidence type="ECO:0000256" key="6">
    <source>
        <dbReference type="PROSITE-ProRule" id="PRU00175"/>
    </source>
</evidence>
<dbReference type="SMART" id="SM00240">
    <property type="entry name" value="FHA"/>
    <property type="match status" value="1"/>
</dbReference>
<keyword evidence="3" id="KW-0479">Metal-binding</keyword>
<dbReference type="PANTHER" id="PTHR16079:SF4">
    <property type="entry name" value="E3 UBIQUITIN-PROTEIN LIGASE CHFR"/>
    <property type="match status" value="1"/>
</dbReference>
<evidence type="ECO:0000256" key="7">
    <source>
        <dbReference type="SAM" id="MobiDB-lite"/>
    </source>
</evidence>
<comment type="similarity">
    <text evidence="1">Belongs to the CHFR family.</text>
</comment>
<dbReference type="AlphaFoldDB" id="A0AAV1HUS9"/>
<feature type="domain" description="FHA" evidence="8">
    <location>
        <begin position="21"/>
        <end position="74"/>
    </location>
</feature>
<dbReference type="PROSITE" id="PS00518">
    <property type="entry name" value="ZF_RING_1"/>
    <property type="match status" value="1"/>
</dbReference>
<dbReference type="InterPro" id="IPR000253">
    <property type="entry name" value="FHA_dom"/>
</dbReference>
<evidence type="ECO:0000256" key="5">
    <source>
        <dbReference type="ARBA" id="ARBA00022833"/>
    </source>
</evidence>
<dbReference type="GO" id="GO:0004842">
    <property type="term" value="F:ubiquitin-protein transferase activity"/>
    <property type="evidence" value="ECO:0007669"/>
    <property type="project" value="TreeGrafter"/>
</dbReference>
<evidence type="ECO:0000256" key="1">
    <source>
        <dbReference type="ARBA" id="ARBA00005797"/>
    </source>
</evidence>
<dbReference type="CDD" id="cd00060">
    <property type="entry name" value="FHA"/>
    <property type="match status" value="1"/>
</dbReference>
<dbReference type="GO" id="GO:0008270">
    <property type="term" value="F:zinc ion binding"/>
    <property type="evidence" value="ECO:0007669"/>
    <property type="project" value="UniProtKB-KW"/>
</dbReference>
<evidence type="ECO:0000313" key="11">
    <source>
        <dbReference type="Proteomes" id="UP001314263"/>
    </source>
</evidence>
<evidence type="ECO:0000256" key="2">
    <source>
        <dbReference type="ARBA" id="ARBA00017908"/>
    </source>
</evidence>
<reference evidence="10 11" key="1">
    <citation type="submission" date="2023-10" db="EMBL/GenBank/DDBJ databases">
        <authorList>
            <person name="Maclean D."/>
            <person name="Macfadyen A."/>
        </authorList>
    </citation>
    <scope>NUCLEOTIDE SEQUENCE [LARGE SCALE GENOMIC DNA]</scope>
</reference>
<evidence type="ECO:0000256" key="4">
    <source>
        <dbReference type="ARBA" id="ARBA00022771"/>
    </source>
</evidence>